<dbReference type="InterPro" id="IPR036206">
    <property type="entry name" value="ThiamineP_synth_sf"/>
</dbReference>
<keyword evidence="2" id="KW-0784">Thiamine biosynthesis</keyword>
<gene>
    <name evidence="4" type="ORF">NFI88_07740</name>
</gene>
<protein>
    <submittedName>
        <fullName evidence="4">Thiamine phosphate synthase</fullName>
        <ecNumber evidence="4">2.5.1.3</ecNumber>
    </submittedName>
</protein>
<dbReference type="SUPFAM" id="SSF51391">
    <property type="entry name" value="Thiamin phosphate synthase"/>
    <property type="match status" value="1"/>
</dbReference>
<evidence type="ECO:0000256" key="2">
    <source>
        <dbReference type="ARBA" id="ARBA00022977"/>
    </source>
</evidence>
<organism evidence="4 5">
    <name type="scientific">Rhizosaccharibacter radicis</name>
    <dbReference type="NCBI Taxonomy" id="2782605"/>
    <lineage>
        <taxon>Bacteria</taxon>
        <taxon>Pseudomonadati</taxon>
        <taxon>Pseudomonadota</taxon>
        <taxon>Alphaproteobacteria</taxon>
        <taxon>Acetobacterales</taxon>
        <taxon>Acetobacteraceae</taxon>
        <taxon>Rhizosaccharibacter</taxon>
    </lineage>
</organism>
<dbReference type="Pfam" id="PF02581">
    <property type="entry name" value="TMP-TENI"/>
    <property type="match status" value="1"/>
</dbReference>
<comment type="caution">
    <text evidence="4">The sequence shown here is derived from an EMBL/GenBank/DDBJ whole genome shotgun (WGS) entry which is preliminary data.</text>
</comment>
<dbReference type="InterPro" id="IPR022998">
    <property type="entry name" value="ThiamineP_synth_TenI"/>
</dbReference>
<evidence type="ECO:0000259" key="3">
    <source>
        <dbReference type="Pfam" id="PF02581"/>
    </source>
</evidence>
<reference evidence="4 5" key="1">
    <citation type="submission" date="2022-06" db="EMBL/GenBank/DDBJ databases">
        <title>Rhizosaccharibacter gen. nov. sp. nov. KSS12, endophytic bacteria isolated from sugarcane.</title>
        <authorList>
            <person name="Pitiwittayakul N."/>
        </authorList>
    </citation>
    <scope>NUCLEOTIDE SEQUENCE [LARGE SCALE GENOMIC DNA]</scope>
    <source>
        <strain evidence="4 5">KSS12</strain>
    </source>
</reference>
<sequence length="209" mass="22684">MPGRFYPVVDDAAWVRRVVRAGAQLVQLRIKAGPDGTLDRDRLGHEVWSAEAACREHGATLVLNDHWRLAIDRKLSFLHLGQEDLDDADLPAIRRAGLRLGVSTHSAEELDRALSVAPDYVALGPVWPTTLKVMPWAPQGTDRLSDWKRRLGDVPLVAIGGVTLERVPACLEAGADAVAVVSDVTRAADPDDRARRWAQACGDLPPAAA</sequence>
<name>A0ABT1VWL5_9PROT</name>
<dbReference type="PANTHER" id="PTHR20857">
    <property type="entry name" value="THIAMINE-PHOSPHATE PYROPHOSPHORYLASE"/>
    <property type="match status" value="1"/>
</dbReference>
<dbReference type="NCBIfam" id="NF000734">
    <property type="entry name" value="PRK00043.1-5"/>
    <property type="match status" value="1"/>
</dbReference>
<keyword evidence="4" id="KW-0808">Transferase</keyword>
<evidence type="ECO:0000313" key="4">
    <source>
        <dbReference type="EMBL" id="MCQ8240730.1"/>
    </source>
</evidence>
<dbReference type="Gene3D" id="3.20.20.70">
    <property type="entry name" value="Aldolase class I"/>
    <property type="match status" value="1"/>
</dbReference>
<dbReference type="Proteomes" id="UP001524547">
    <property type="component" value="Unassembled WGS sequence"/>
</dbReference>
<dbReference type="EMBL" id="JAMZEJ010000004">
    <property type="protein sequence ID" value="MCQ8240730.1"/>
    <property type="molecule type" value="Genomic_DNA"/>
</dbReference>
<dbReference type="GO" id="GO:0004789">
    <property type="term" value="F:thiamine-phosphate diphosphorylase activity"/>
    <property type="evidence" value="ECO:0007669"/>
    <property type="project" value="UniProtKB-EC"/>
</dbReference>
<proteinExistence type="predicted"/>
<evidence type="ECO:0000313" key="5">
    <source>
        <dbReference type="Proteomes" id="UP001524547"/>
    </source>
</evidence>
<accession>A0ABT1VWL5</accession>
<keyword evidence="5" id="KW-1185">Reference proteome</keyword>
<dbReference type="CDD" id="cd00564">
    <property type="entry name" value="TMP_TenI"/>
    <property type="match status" value="1"/>
</dbReference>
<comment type="pathway">
    <text evidence="1">Cofactor biosynthesis; thiamine diphosphate biosynthesis.</text>
</comment>
<evidence type="ECO:0000256" key="1">
    <source>
        <dbReference type="ARBA" id="ARBA00004948"/>
    </source>
</evidence>
<dbReference type="RefSeq" id="WP_422919636.1">
    <property type="nucleotide sequence ID" value="NZ_JAMZEJ010000004.1"/>
</dbReference>
<dbReference type="InterPro" id="IPR013785">
    <property type="entry name" value="Aldolase_TIM"/>
</dbReference>
<feature type="domain" description="Thiamine phosphate synthase/TenI" evidence="3">
    <location>
        <begin position="11"/>
        <end position="184"/>
    </location>
</feature>
<dbReference type="PANTHER" id="PTHR20857:SF15">
    <property type="entry name" value="THIAMINE-PHOSPHATE SYNTHASE"/>
    <property type="match status" value="1"/>
</dbReference>
<dbReference type="EC" id="2.5.1.3" evidence="4"/>